<evidence type="ECO:0000313" key="2">
    <source>
        <dbReference type="EMBL" id="GBO12691.1"/>
    </source>
</evidence>
<keyword evidence="1" id="KW-0175">Coiled coil</keyword>
<organism evidence="2 3">
    <name type="scientific">Araneus ventricosus</name>
    <name type="common">Orbweaver spider</name>
    <name type="synonym">Epeira ventricosa</name>
    <dbReference type="NCBI Taxonomy" id="182803"/>
    <lineage>
        <taxon>Eukaryota</taxon>
        <taxon>Metazoa</taxon>
        <taxon>Ecdysozoa</taxon>
        <taxon>Arthropoda</taxon>
        <taxon>Chelicerata</taxon>
        <taxon>Arachnida</taxon>
        <taxon>Araneae</taxon>
        <taxon>Araneomorphae</taxon>
        <taxon>Entelegynae</taxon>
        <taxon>Araneoidea</taxon>
        <taxon>Araneidae</taxon>
        <taxon>Araneus</taxon>
    </lineage>
</organism>
<dbReference type="OrthoDB" id="8122238at2759"/>
<sequence length="481" mass="53131">MFSDVKKKISIADLLTKCTEDTIKLGSKIVDLKSIIAESDITTLNSKVKDLEKQIAFTEGKLAEVDKVNAIISEVCKENVRLFKKIKEISKVSAPSFADIVQYERSAGRTRIIDPQKTSALVSRPKGKSPHDETRKKLEIVVTLRNLPVRIKKLKNISNGGIVLEADTDDDIDKLTAEFSKLDTINKNFSYNKPKKRKPQFIIFGINKDVTKEQLTEGLSLKMICLEVVIVLTLCLQSIFQLNLSTVLIGLLVWSLSFMLPSKKEGGCFLSGVSIVLMTSTRSDTVANVVVLGIPKLNMTKLPGALNVGTITPLIIVIKLNALTVNLTMLGPVLQINVNYSSAAHCHTFVVAEENVVDFLRVQDPYISDNVPVTGGKGCRMFCSFNNKPVTYCLNKDLDIVLGHNTNHIVGLFVKLGVLELQIISAYFAPYDSIDSSIEEFTNFNSINKNVLILGTSLRGHSYGTTISKIFVGWQSSIFQL</sequence>
<name>A0A4Y2UKP0_ARAVE</name>
<dbReference type="Proteomes" id="UP000499080">
    <property type="component" value="Unassembled WGS sequence"/>
</dbReference>
<evidence type="ECO:0000256" key="1">
    <source>
        <dbReference type="SAM" id="Coils"/>
    </source>
</evidence>
<feature type="coiled-coil region" evidence="1">
    <location>
        <begin position="41"/>
        <end position="68"/>
    </location>
</feature>
<reference evidence="2 3" key="1">
    <citation type="journal article" date="2019" name="Sci. Rep.">
        <title>Orb-weaving spider Araneus ventricosus genome elucidates the spidroin gene catalogue.</title>
        <authorList>
            <person name="Kono N."/>
            <person name="Nakamura H."/>
            <person name="Ohtoshi R."/>
            <person name="Moran D.A.P."/>
            <person name="Shinohara A."/>
            <person name="Yoshida Y."/>
            <person name="Fujiwara M."/>
            <person name="Mori M."/>
            <person name="Tomita M."/>
            <person name="Arakawa K."/>
        </authorList>
    </citation>
    <scope>NUCLEOTIDE SEQUENCE [LARGE SCALE GENOMIC DNA]</scope>
</reference>
<evidence type="ECO:0000313" key="3">
    <source>
        <dbReference type="Proteomes" id="UP000499080"/>
    </source>
</evidence>
<accession>A0A4Y2UKP0</accession>
<comment type="caution">
    <text evidence="2">The sequence shown here is derived from an EMBL/GenBank/DDBJ whole genome shotgun (WGS) entry which is preliminary data.</text>
</comment>
<gene>
    <name evidence="2" type="ORF">AVEN_257537_1</name>
</gene>
<dbReference type="InterPro" id="IPR036691">
    <property type="entry name" value="Endo/exonu/phosph_ase_sf"/>
</dbReference>
<dbReference type="Gene3D" id="3.60.10.10">
    <property type="entry name" value="Endonuclease/exonuclease/phosphatase"/>
    <property type="match status" value="1"/>
</dbReference>
<proteinExistence type="predicted"/>
<dbReference type="SUPFAM" id="SSF56219">
    <property type="entry name" value="DNase I-like"/>
    <property type="match status" value="1"/>
</dbReference>
<protein>
    <submittedName>
        <fullName evidence="2">Uncharacterized protein</fullName>
    </submittedName>
</protein>
<keyword evidence="3" id="KW-1185">Reference proteome</keyword>
<dbReference type="AlphaFoldDB" id="A0A4Y2UKP0"/>
<dbReference type="EMBL" id="BGPR01037157">
    <property type="protein sequence ID" value="GBO12691.1"/>
    <property type="molecule type" value="Genomic_DNA"/>
</dbReference>